<dbReference type="InterPro" id="IPR036895">
    <property type="entry name" value="Uracil-DNA_glycosylase-like_sf"/>
</dbReference>
<protein>
    <recommendedName>
        <fullName evidence="3">Uracil-DNA glycosylase-like domain-containing protein</fullName>
    </recommendedName>
</protein>
<dbReference type="Proteomes" id="UP000002774">
    <property type="component" value="Chromosome"/>
</dbReference>
<dbReference type="SUPFAM" id="SSF52141">
    <property type="entry name" value="Uracil-DNA glycosylase-like"/>
    <property type="match status" value="1"/>
</dbReference>
<dbReference type="Gene3D" id="3.40.470.10">
    <property type="entry name" value="Uracil-DNA glycosylase-like domain"/>
    <property type="match status" value="1"/>
</dbReference>
<evidence type="ECO:0000313" key="1">
    <source>
        <dbReference type="EMBL" id="EHQ25846.1"/>
    </source>
</evidence>
<dbReference type="RefSeq" id="WP_008505729.1">
    <property type="nucleotide sequence ID" value="NZ_CM001403.1"/>
</dbReference>
<keyword evidence="2" id="KW-1185">Reference proteome</keyword>
<evidence type="ECO:0000313" key="2">
    <source>
        <dbReference type="Proteomes" id="UP000002774"/>
    </source>
</evidence>
<gene>
    <name evidence="1" type="ORF">Mucpa_1691</name>
</gene>
<dbReference type="STRING" id="714943.Mucpa_1691"/>
<evidence type="ECO:0008006" key="3">
    <source>
        <dbReference type="Google" id="ProtNLM"/>
    </source>
</evidence>
<dbReference type="OrthoDB" id="1147671at2"/>
<reference evidence="1" key="1">
    <citation type="submission" date="2011-09" db="EMBL/GenBank/DDBJ databases">
        <title>The permanent draft genome of Mucilaginibacter paludis DSM 18603.</title>
        <authorList>
            <consortium name="US DOE Joint Genome Institute (JGI-PGF)"/>
            <person name="Lucas S."/>
            <person name="Han J."/>
            <person name="Lapidus A."/>
            <person name="Bruce D."/>
            <person name="Goodwin L."/>
            <person name="Pitluck S."/>
            <person name="Peters L."/>
            <person name="Kyrpides N."/>
            <person name="Mavromatis K."/>
            <person name="Ivanova N."/>
            <person name="Mikhailova N."/>
            <person name="Held B."/>
            <person name="Detter J.C."/>
            <person name="Tapia R."/>
            <person name="Han C."/>
            <person name="Land M."/>
            <person name="Hauser L."/>
            <person name="Markowitz V."/>
            <person name="Cheng J.-F."/>
            <person name="Hugenholtz P."/>
            <person name="Woyke T."/>
            <person name="Wu D."/>
            <person name="Tindall B."/>
            <person name="Brambilla E."/>
            <person name="Klenk H.-P."/>
            <person name="Eisen J.A."/>
        </authorList>
    </citation>
    <scope>NUCLEOTIDE SEQUENCE [LARGE SCALE GENOMIC DNA]</scope>
    <source>
        <strain evidence="1">DSM 18603</strain>
    </source>
</reference>
<dbReference type="EMBL" id="CM001403">
    <property type="protein sequence ID" value="EHQ25846.1"/>
    <property type="molecule type" value="Genomic_DNA"/>
</dbReference>
<sequence length="245" mass="28572">MEQTKSERYLELITKFKTHVFKDPRLKNPHHIEGFNFDVINPWELWHNNLDAKILFIGQDFSDTTSLEHNLKNNWKKEKSSSTNNNLIDLFSILGYGYNFDKVDYNNQIKYPIFFTNAILGIKVTDNQNMSLPVKDEWWKETCREYLKALIDIIQPKHIIAMSMVAYKAIGSIYNLKLEKSVYEAIANNGKRKLPNGSDLFIVSHCSPNGLMKRSIETQAQDWLRLRNYMEGVLEESESLISSNN</sequence>
<dbReference type="HOGENOM" id="CLU_1132597_0_0_10"/>
<organism evidence="1 2">
    <name type="scientific">Mucilaginibacter paludis DSM 18603</name>
    <dbReference type="NCBI Taxonomy" id="714943"/>
    <lineage>
        <taxon>Bacteria</taxon>
        <taxon>Pseudomonadati</taxon>
        <taxon>Bacteroidota</taxon>
        <taxon>Sphingobacteriia</taxon>
        <taxon>Sphingobacteriales</taxon>
        <taxon>Sphingobacteriaceae</taxon>
        <taxon>Mucilaginibacter</taxon>
    </lineage>
</organism>
<proteinExistence type="predicted"/>
<dbReference type="AlphaFoldDB" id="H1Y6K2"/>
<name>H1Y6K2_9SPHI</name>
<accession>H1Y6K2</accession>